<dbReference type="Proteomes" id="UP001143304">
    <property type="component" value="Unassembled WGS sequence"/>
</dbReference>
<keyword evidence="7 11" id="KW-0378">Hydrolase</keyword>
<dbReference type="NCBIfam" id="TIGR01662">
    <property type="entry name" value="HAD-SF-IIIA"/>
    <property type="match status" value="1"/>
</dbReference>
<comment type="cofactor">
    <cofactor evidence="1">
        <name>Mg(2+)</name>
        <dbReference type="ChEBI" id="CHEBI:18420"/>
    </cofactor>
</comment>
<comment type="caution">
    <text evidence="11">The sequence shown here is derived from an EMBL/GenBank/DDBJ whole genome shotgun (WGS) entry which is preliminary data.</text>
</comment>
<evidence type="ECO:0000256" key="3">
    <source>
        <dbReference type="ARBA" id="ARBA00005628"/>
    </source>
</evidence>
<protein>
    <recommendedName>
        <fullName evidence="9">D,D-heptose 1,7-bisphosphate phosphatase</fullName>
    </recommendedName>
</protein>
<evidence type="ECO:0000256" key="4">
    <source>
        <dbReference type="ARBA" id="ARBA00011245"/>
    </source>
</evidence>
<evidence type="ECO:0000259" key="10">
    <source>
        <dbReference type="Pfam" id="PF00483"/>
    </source>
</evidence>
<organism evidence="11 12">
    <name type="scientific">Candidatus Marimicrobium litorale</name>
    <dbReference type="NCBI Taxonomy" id="2518991"/>
    <lineage>
        <taxon>Bacteria</taxon>
        <taxon>Pseudomonadati</taxon>
        <taxon>Pseudomonadota</taxon>
        <taxon>Gammaproteobacteria</taxon>
        <taxon>Cellvibrionales</taxon>
        <taxon>Halieaceae</taxon>
        <taxon>Marimicrobium</taxon>
    </lineage>
</organism>
<dbReference type="Pfam" id="PF08645">
    <property type="entry name" value="PNK3P"/>
    <property type="match status" value="1"/>
</dbReference>
<keyword evidence="5" id="KW-0963">Cytoplasm</keyword>
<gene>
    <name evidence="11" type="ORF">EYC82_00990</name>
</gene>
<dbReference type="InterPro" id="IPR023214">
    <property type="entry name" value="HAD_sf"/>
</dbReference>
<dbReference type="InterPro" id="IPR004446">
    <property type="entry name" value="Heptose_bisP_phosphatase"/>
</dbReference>
<sequence>MESVKQAAILIGGKGTRLGDAVKSTPKPLLEVCGRPFVEHVMLNLRRFGFESFVLLAGHQAKVVQELYHGNSCFEEELGASIEVLVEPSPLGTGGALKFAKDYLHDEFLLLNGDSIFDFNYLDLCNCARENEPLDWLGRIALLPVENATRYGFVELQDATISAFREKPKAARSGLINSGVYWLRKKVLDYIVETPCSLEQAVFPRLVKEGHLIGRTYEGFFIDIGIPEDLAKAREALTERLRKPAAFLDRDGTLNHDDGYTHRIEDFRWIEGARAAIKQLNDAGYLVFIVTNQAGLARGYYDAAAVNTLHQWMQNELARDGAHFDDLRFCPHHPEGSVEGLAILCDCRKPAAGMLNSLIEQWNPLLEHSFMLGDAEKDAEAGEAAGVTGRKIAPLSILADVQALLAHRG</sequence>
<dbReference type="Gene3D" id="3.40.50.1000">
    <property type="entry name" value="HAD superfamily/HAD-like"/>
    <property type="match status" value="1"/>
</dbReference>
<evidence type="ECO:0000313" key="11">
    <source>
        <dbReference type="EMBL" id="MCX2975929.1"/>
    </source>
</evidence>
<dbReference type="PANTHER" id="PTHR42891">
    <property type="entry name" value="D-GLYCERO-BETA-D-MANNO-HEPTOSE-1,7-BISPHOSPHATE 7-PHOSPHATASE"/>
    <property type="match status" value="1"/>
</dbReference>
<evidence type="ECO:0000256" key="1">
    <source>
        <dbReference type="ARBA" id="ARBA00001946"/>
    </source>
</evidence>
<evidence type="ECO:0000256" key="8">
    <source>
        <dbReference type="ARBA" id="ARBA00023277"/>
    </source>
</evidence>
<keyword evidence="6" id="KW-0479">Metal-binding</keyword>
<dbReference type="InterPro" id="IPR013954">
    <property type="entry name" value="PNK3P"/>
</dbReference>
<evidence type="ECO:0000256" key="2">
    <source>
        <dbReference type="ARBA" id="ARBA00004496"/>
    </source>
</evidence>
<proteinExistence type="inferred from homology"/>
<dbReference type="RefSeq" id="WP_279247687.1">
    <property type="nucleotide sequence ID" value="NZ_SHNO01000001.1"/>
</dbReference>
<dbReference type="InterPro" id="IPR029044">
    <property type="entry name" value="Nucleotide-diphossugar_trans"/>
</dbReference>
<dbReference type="CDD" id="cd06915">
    <property type="entry name" value="NTP_transferase_WcbM_like"/>
    <property type="match status" value="1"/>
</dbReference>
<dbReference type="CDD" id="cd07503">
    <property type="entry name" value="HAD_HisB-N"/>
    <property type="match status" value="1"/>
</dbReference>
<keyword evidence="8" id="KW-0119">Carbohydrate metabolism</keyword>
<keyword evidence="12" id="KW-1185">Reference proteome</keyword>
<dbReference type="InterPro" id="IPR036412">
    <property type="entry name" value="HAD-like_sf"/>
</dbReference>
<evidence type="ECO:0000256" key="6">
    <source>
        <dbReference type="ARBA" id="ARBA00022723"/>
    </source>
</evidence>
<dbReference type="GO" id="GO:0016787">
    <property type="term" value="F:hydrolase activity"/>
    <property type="evidence" value="ECO:0007669"/>
    <property type="project" value="UniProtKB-KW"/>
</dbReference>
<evidence type="ECO:0000313" key="12">
    <source>
        <dbReference type="Proteomes" id="UP001143304"/>
    </source>
</evidence>
<dbReference type="PANTHER" id="PTHR42891:SF1">
    <property type="entry name" value="D-GLYCERO-BETA-D-MANNO-HEPTOSE-1,7-BISPHOSPHATE 7-PHOSPHATASE"/>
    <property type="match status" value="1"/>
</dbReference>
<dbReference type="SUPFAM" id="SSF56784">
    <property type="entry name" value="HAD-like"/>
    <property type="match status" value="1"/>
</dbReference>
<comment type="similarity">
    <text evidence="3">Belongs to the GmhB family.</text>
</comment>
<dbReference type="Gene3D" id="3.90.550.10">
    <property type="entry name" value="Spore Coat Polysaccharide Biosynthesis Protein SpsA, Chain A"/>
    <property type="match status" value="1"/>
</dbReference>
<dbReference type="NCBIfam" id="TIGR01656">
    <property type="entry name" value="Histidinol-ppas"/>
    <property type="match status" value="1"/>
</dbReference>
<dbReference type="EMBL" id="SHNO01000001">
    <property type="protein sequence ID" value="MCX2975929.1"/>
    <property type="molecule type" value="Genomic_DNA"/>
</dbReference>
<dbReference type="InterPro" id="IPR006549">
    <property type="entry name" value="HAD-SF_hydro_IIIA"/>
</dbReference>
<dbReference type="Pfam" id="PF00483">
    <property type="entry name" value="NTP_transferase"/>
    <property type="match status" value="1"/>
</dbReference>
<feature type="domain" description="Nucleotidyl transferase" evidence="10">
    <location>
        <begin position="7"/>
        <end position="239"/>
    </location>
</feature>
<evidence type="ECO:0000256" key="5">
    <source>
        <dbReference type="ARBA" id="ARBA00022490"/>
    </source>
</evidence>
<dbReference type="SUPFAM" id="SSF53448">
    <property type="entry name" value="Nucleotide-diphospho-sugar transferases"/>
    <property type="match status" value="1"/>
</dbReference>
<evidence type="ECO:0000256" key="9">
    <source>
        <dbReference type="ARBA" id="ARBA00031828"/>
    </source>
</evidence>
<comment type="subunit">
    <text evidence="4">Monomer.</text>
</comment>
<reference evidence="11" key="1">
    <citation type="submission" date="2019-02" db="EMBL/GenBank/DDBJ databases">
        <authorList>
            <person name="Li S.-H."/>
        </authorList>
    </citation>
    <scope>NUCLEOTIDE SEQUENCE</scope>
    <source>
        <strain evidence="11">IMCC11814</strain>
    </source>
</reference>
<dbReference type="InterPro" id="IPR005835">
    <property type="entry name" value="NTP_transferase_dom"/>
</dbReference>
<comment type="subcellular location">
    <subcellularLocation>
        <location evidence="2">Cytoplasm</location>
    </subcellularLocation>
</comment>
<accession>A0ABT3T320</accession>
<evidence type="ECO:0000256" key="7">
    <source>
        <dbReference type="ARBA" id="ARBA00022801"/>
    </source>
</evidence>
<name>A0ABT3T320_9GAMM</name>
<dbReference type="InterPro" id="IPR006543">
    <property type="entry name" value="Histidinol-phos"/>
</dbReference>